<dbReference type="Proteomes" id="UP000198694">
    <property type="component" value="Unassembled WGS sequence"/>
</dbReference>
<evidence type="ECO:0000313" key="1">
    <source>
        <dbReference type="EMBL" id="SDK29299.1"/>
    </source>
</evidence>
<protein>
    <submittedName>
        <fullName evidence="1">Uncharacterized protein</fullName>
    </submittedName>
</protein>
<accession>A0A1G9APK8</accession>
<organism evidence="1 2">
    <name type="scientific">Sediminibacillus albus</name>
    <dbReference type="NCBI Taxonomy" id="407036"/>
    <lineage>
        <taxon>Bacteria</taxon>
        <taxon>Bacillati</taxon>
        <taxon>Bacillota</taxon>
        <taxon>Bacilli</taxon>
        <taxon>Bacillales</taxon>
        <taxon>Bacillaceae</taxon>
        <taxon>Sediminibacillus</taxon>
    </lineage>
</organism>
<sequence>MKSAGRWSIPKSKAMEKRLYNVVQPLFSSEKTNEIGILGETVLGVTGSQVALASPLCYFSRIIKEGFLSTLLFGF</sequence>
<gene>
    <name evidence="1" type="ORF">SAMN05216243_2652</name>
</gene>
<reference evidence="1 2" key="1">
    <citation type="submission" date="2016-10" db="EMBL/GenBank/DDBJ databases">
        <authorList>
            <person name="de Groot N.N."/>
        </authorList>
    </citation>
    <scope>NUCLEOTIDE SEQUENCE [LARGE SCALE GENOMIC DNA]</scope>
    <source>
        <strain evidence="1 2">CGMCC 1.6502</strain>
    </source>
</reference>
<dbReference type="STRING" id="407036.SAMN05216243_2652"/>
<name>A0A1G9APK8_9BACI</name>
<keyword evidence="2" id="KW-1185">Reference proteome</keyword>
<dbReference type="EMBL" id="FNFL01000004">
    <property type="protein sequence ID" value="SDK29299.1"/>
    <property type="molecule type" value="Genomic_DNA"/>
</dbReference>
<dbReference type="AlphaFoldDB" id="A0A1G9APK8"/>
<proteinExistence type="predicted"/>
<evidence type="ECO:0000313" key="2">
    <source>
        <dbReference type="Proteomes" id="UP000198694"/>
    </source>
</evidence>